<feature type="domain" description="Myb/SANT-like DNA-binding" evidence="1">
    <location>
        <begin position="57"/>
        <end position="115"/>
    </location>
</feature>
<evidence type="ECO:0000313" key="2">
    <source>
        <dbReference type="EMBL" id="EEN50048.1"/>
    </source>
</evidence>
<dbReference type="InterPro" id="IPR044822">
    <property type="entry name" value="Myb_DNA-bind_4"/>
</dbReference>
<dbReference type="PANTHER" id="PTHR47595">
    <property type="entry name" value="HEAT SHOCK 70 KDA PROTEIN 14"/>
    <property type="match status" value="1"/>
</dbReference>
<dbReference type="EMBL" id="GG666603">
    <property type="protein sequence ID" value="EEN50048.1"/>
    <property type="molecule type" value="Genomic_DNA"/>
</dbReference>
<proteinExistence type="predicted"/>
<name>C3ZB11_BRAFL</name>
<reference evidence="2" key="1">
    <citation type="journal article" date="2008" name="Nature">
        <title>The amphioxus genome and the evolution of the chordate karyotype.</title>
        <authorList>
            <consortium name="US DOE Joint Genome Institute (JGI-PGF)"/>
            <person name="Putnam N.H."/>
            <person name="Butts T."/>
            <person name="Ferrier D.E.K."/>
            <person name="Furlong R.F."/>
            <person name="Hellsten U."/>
            <person name="Kawashima T."/>
            <person name="Robinson-Rechavi M."/>
            <person name="Shoguchi E."/>
            <person name="Terry A."/>
            <person name="Yu J.-K."/>
            <person name="Benito-Gutierrez E.L."/>
            <person name="Dubchak I."/>
            <person name="Garcia-Fernandez J."/>
            <person name="Gibson-Brown J.J."/>
            <person name="Grigoriev I.V."/>
            <person name="Horton A.C."/>
            <person name="de Jong P.J."/>
            <person name="Jurka J."/>
            <person name="Kapitonov V.V."/>
            <person name="Kohara Y."/>
            <person name="Kuroki Y."/>
            <person name="Lindquist E."/>
            <person name="Lucas S."/>
            <person name="Osoegawa K."/>
            <person name="Pennacchio L.A."/>
            <person name="Salamov A.A."/>
            <person name="Satou Y."/>
            <person name="Sauka-Spengler T."/>
            <person name="Schmutz J."/>
            <person name="Shin-I T."/>
            <person name="Toyoda A."/>
            <person name="Bronner-Fraser M."/>
            <person name="Fujiyama A."/>
            <person name="Holland L.Z."/>
            <person name="Holland P.W.H."/>
            <person name="Satoh N."/>
            <person name="Rokhsar D.S."/>
        </authorList>
    </citation>
    <scope>NUCLEOTIDE SEQUENCE [LARGE SCALE GENOMIC DNA]</scope>
    <source>
        <strain evidence="2">S238N-H82</strain>
        <tissue evidence="2">Testes</tissue>
    </source>
</reference>
<gene>
    <name evidence="2" type="ORF">BRAFLDRAFT_68523</name>
</gene>
<protein>
    <recommendedName>
        <fullName evidence="1">Myb/SANT-like DNA-binding domain-containing protein</fullName>
    </recommendedName>
</protein>
<dbReference type="InParanoid" id="C3ZB11"/>
<sequence length="119" mass="13948">MSQYETSKWVHVYRDENLKVAIYTNNGVEQQNDTLKYSHLEVMSAKKKKCHRVRQMDSGTKAMLALWGQETQSKLSKVHKNKDTFEQISSGMVQIGFDKSCEQCRTKVKKLKPRYLIFQ</sequence>
<dbReference type="PANTHER" id="PTHR47595:SF1">
    <property type="entry name" value="MYB_SANT-LIKE DNA-BINDING DOMAIN-CONTAINING PROTEIN"/>
    <property type="match status" value="1"/>
</dbReference>
<dbReference type="Pfam" id="PF13837">
    <property type="entry name" value="Myb_DNA-bind_4"/>
    <property type="match status" value="1"/>
</dbReference>
<accession>C3ZB11</accession>
<dbReference type="AlphaFoldDB" id="C3ZB11"/>
<dbReference type="Gene3D" id="1.10.10.60">
    <property type="entry name" value="Homeodomain-like"/>
    <property type="match status" value="1"/>
</dbReference>
<evidence type="ECO:0000259" key="1">
    <source>
        <dbReference type="Pfam" id="PF13837"/>
    </source>
</evidence>
<organism>
    <name type="scientific">Branchiostoma floridae</name>
    <name type="common">Florida lancelet</name>
    <name type="synonym">Amphioxus</name>
    <dbReference type="NCBI Taxonomy" id="7739"/>
    <lineage>
        <taxon>Eukaryota</taxon>
        <taxon>Metazoa</taxon>
        <taxon>Chordata</taxon>
        <taxon>Cephalochordata</taxon>
        <taxon>Leptocardii</taxon>
        <taxon>Amphioxiformes</taxon>
        <taxon>Branchiostomatidae</taxon>
        <taxon>Branchiostoma</taxon>
    </lineage>
</organism>